<dbReference type="Proteomes" id="UP001374535">
    <property type="component" value="Chromosome 5"/>
</dbReference>
<dbReference type="Pfam" id="PF07967">
    <property type="entry name" value="zf-C3HC"/>
    <property type="match status" value="1"/>
</dbReference>
<keyword evidence="2" id="KW-0539">Nucleus</keyword>
<organism evidence="5 6">
    <name type="scientific">Vigna mungo</name>
    <name type="common">Black gram</name>
    <name type="synonym">Phaseolus mungo</name>
    <dbReference type="NCBI Taxonomy" id="3915"/>
    <lineage>
        <taxon>Eukaryota</taxon>
        <taxon>Viridiplantae</taxon>
        <taxon>Streptophyta</taxon>
        <taxon>Embryophyta</taxon>
        <taxon>Tracheophyta</taxon>
        <taxon>Spermatophyta</taxon>
        <taxon>Magnoliopsida</taxon>
        <taxon>eudicotyledons</taxon>
        <taxon>Gunneridae</taxon>
        <taxon>Pentapetalae</taxon>
        <taxon>rosids</taxon>
        <taxon>fabids</taxon>
        <taxon>Fabales</taxon>
        <taxon>Fabaceae</taxon>
        <taxon>Papilionoideae</taxon>
        <taxon>50 kb inversion clade</taxon>
        <taxon>NPAAA clade</taxon>
        <taxon>indigoferoid/millettioid clade</taxon>
        <taxon>Phaseoleae</taxon>
        <taxon>Vigna</taxon>
    </lineage>
</organism>
<feature type="domain" description="C3HC-type" evidence="4">
    <location>
        <begin position="102"/>
        <end position="160"/>
    </location>
</feature>
<evidence type="ECO:0000259" key="4">
    <source>
        <dbReference type="Pfam" id="PF07967"/>
    </source>
</evidence>
<comment type="subcellular location">
    <subcellularLocation>
        <location evidence="1">Nucleus</location>
    </subcellularLocation>
</comment>
<reference evidence="5 6" key="1">
    <citation type="journal article" date="2023" name="Life. Sci Alliance">
        <title>Evolutionary insights into 3D genome organization and epigenetic landscape of Vigna mungo.</title>
        <authorList>
            <person name="Junaid A."/>
            <person name="Singh B."/>
            <person name="Bhatia S."/>
        </authorList>
    </citation>
    <scope>NUCLEOTIDE SEQUENCE [LARGE SCALE GENOMIC DNA]</scope>
    <source>
        <strain evidence="5">Urdbean</strain>
    </source>
</reference>
<gene>
    <name evidence="5" type="ORF">V8G54_014740</name>
</gene>
<dbReference type="GO" id="GO:0008270">
    <property type="term" value="F:zinc ion binding"/>
    <property type="evidence" value="ECO:0007669"/>
    <property type="project" value="InterPro"/>
</dbReference>
<keyword evidence="6" id="KW-1185">Reference proteome</keyword>
<accession>A0AAQ3NJQ1</accession>
<evidence type="ECO:0000313" key="5">
    <source>
        <dbReference type="EMBL" id="WVZ10210.1"/>
    </source>
</evidence>
<evidence type="ECO:0000256" key="1">
    <source>
        <dbReference type="ARBA" id="ARBA00004123"/>
    </source>
</evidence>
<dbReference type="InterPro" id="IPR012935">
    <property type="entry name" value="NuBaID_N"/>
</dbReference>
<evidence type="ECO:0000313" key="6">
    <source>
        <dbReference type="Proteomes" id="UP001374535"/>
    </source>
</evidence>
<evidence type="ECO:0000256" key="2">
    <source>
        <dbReference type="ARBA" id="ARBA00023242"/>
    </source>
</evidence>
<dbReference type="PANTHER" id="PTHR15835:SF6">
    <property type="entry name" value="ZINC FINGER C3HC-TYPE PROTEIN 1"/>
    <property type="match status" value="1"/>
</dbReference>
<dbReference type="PANTHER" id="PTHR15835">
    <property type="entry name" value="NUCLEAR-INTERACTING PARTNER OF ALK"/>
    <property type="match status" value="1"/>
</dbReference>
<feature type="region of interest" description="Disordered" evidence="3">
    <location>
        <begin position="1"/>
        <end position="71"/>
    </location>
</feature>
<feature type="compositionally biased region" description="Basic and acidic residues" evidence="3">
    <location>
        <begin position="1"/>
        <end position="17"/>
    </location>
</feature>
<dbReference type="AlphaFoldDB" id="A0AAQ3NJQ1"/>
<proteinExistence type="predicted"/>
<dbReference type="EMBL" id="CP144696">
    <property type="protein sequence ID" value="WVZ10210.1"/>
    <property type="molecule type" value="Genomic_DNA"/>
</dbReference>
<protein>
    <recommendedName>
        <fullName evidence="4">C3HC-type domain-containing protein</fullName>
    </recommendedName>
</protein>
<name>A0AAQ3NJQ1_VIGMU</name>
<sequence length="230" mass="25370">MVQDSEKRFHSIMDKLFHPPKPPSSSSSSGVQLSGSKKRPYPSGGIELNRRGDVAEGQQSSSAASTALQGPLCRPWDRGDFMRRLATFKSMSWFAKPKVVMEKAALVFSLKLDNGHKLLCPWIDNACSETLARFPPTTPEILVENFREHCFALLQLSALPRISSSAIAYIQSQSPLLEDFLGKSLMLECGNGSTENSGSVDFNSQEELKLYYQVITGFLVSSKISFSVLV</sequence>
<dbReference type="GO" id="GO:0005634">
    <property type="term" value="C:nucleus"/>
    <property type="evidence" value="ECO:0007669"/>
    <property type="project" value="UniProtKB-SubCell"/>
</dbReference>
<evidence type="ECO:0000256" key="3">
    <source>
        <dbReference type="SAM" id="MobiDB-lite"/>
    </source>
</evidence>